<dbReference type="EMBL" id="JANUXY010000003">
    <property type="protein sequence ID" value="MCS4486106.1"/>
    <property type="molecule type" value="Genomic_DNA"/>
</dbReference>
<dbReference type="PANTHER" id="PTHR43677">
    <property type="entry name" value="SHORT-CHAIN DEHYDROGENASE/REDUCTASE"/>
    <property type="match status" value="1"/>
</dbReference>
<feature type="domain" description="Enoyl reductase (ER)" evidence="1">
    <location>
        <begin position="18"/>
        <end position="324"/>
    </location>
</feature>
<dbReference type="Proteomes" id="UP001205609">
    <property type="component" value="Unassembled WGS sequence"/>
</dbReference>
<dbReference type="Pfam" id="PF08240">
    <property type="entry name" value="ADH_N"/>
    <property type="match status" value="1"/>
</dbReference>
<reference evidence="2 3" key="1">
    <citation type="journal article" date="2023" name="Int. J. Syst. Evol. Microbiol.">
        <title>Streptococcus sciuri sp. nov., Staphylococcus marylandisciuri sp. nov. and Staphylococcus americanisciuri sp. nov., isolated from faeces of eastern grey squirrel (Sciurus carolinensis).</title>
        <authorList>
            <person name="Volokhov D.V."/>
            <person name="Zagorodnyaya T.A."/>
            <person name="Furtak V.A."/>
            <person name="Nattanmai G."/>
            <person name="Randall L."/>
            <person name="Jose S."/>
            <person name="Gao Y."/>
            <person name="Eisenberg T."/>
            <person name="Delmonte P."/>
            <person name="Blom J."/>
            <person name="Mitchell K.K."/>
        </authorList>
    </citation>
    <scope>NUCLEOTIDE SEQUENCE [LARGE SCALE GENOMIC DNA]</scope>
    <source>
        <strain evidence="2 3">GRT3</strain>
    </source>
</reference>
<dbReference type="InterPro" id="IPR051397">
    <property type="entry name" value="Zn-ADH-like_protein"/>
</dbReference>
<dbReference type="InterPro" id="IPR036291">
    <property type="entry name" value="NAD(P)-bd_dom_sf"/>
</dbReference>
<dbReference type="InterPro" id="IPR013149">
    <property type="entry name" value="ADH-like_C"/>
</dbReference>
<dbReference type="Gene3D" id="3.90.180.10">
    <property type="entry name" value="Medium-chain alcohol dehydrogenases, catalytic domain"/>
    <property type="match status" value="1"/>
</dbReference>
<evidence type="ECO:0000313" key="3">
    <source>
        <dbReference type="Proteomes" id="UP001205609"/>
    </source>
</evidence>
<name>A0ABT2F0X4_9STAP</name>
<dbReference type="SUPFAM" id="SSF51735">
    <property type="entry name" value="NAD(P)-binding Rossmann-fold domains"/>
    <property type="match status" value="1"/>
</dbReference>
<comment type="caution">
    <text evidence="2">The sequence shown here is derived from an EMBL/GenBank/DDBJ whole genome shotgun (WGS) entry which is preliminary data.</text>
</comment>
<accession>A0ABT2F0X4</accession>
<keyword evidence="3" id="KW-1185">Reference proteome</keyword>
<dbReference type="InterPro" id="IPR020843">
    <property type="entry name" value="ER"/>
</dbReference>
<dbReference type="RefSeq" id="WP_259199256.1">
    <property type="nucleotide sequence ID" value="NZ_JANUXY010000003.1"/>
</dbReference>
<dbReference type="SMART" id="SM00829">
    <property type="entry name" value="PKS_ER"/>
    <property type="match status" value="1"/>
</dbReference>
<dbReference type="InterPro" id="IPR014188">
    <property type="entry name" value="Acrylyl-CoA_reductase_AcuI"/>
</dbReference>
<evidence type="ECO:0000259" key="1">
    <source>
        <dbReference type="SMART" id="SM00829"/>
    </source>
</evidence>
<protein>
    <submittedName>
        <fullName evidence="2">Oxidoreductase</fullName>
    </submittedName>
</protein>
<sequence>MQSFKAFVVSEKDGTFTKTFQTLTTTDLPDGDVTVRIHYSSVNFKDMLATQPNNKIIRHYPCIPGIDLAGTVIHSQHPDFHTGDKVIATGYDLGVAHDGGFSELTRLPGEWLVPLPDNLTLEEAMIIGTAGYTAALSVDALERNGLSRNETPILVRGASGGVGTMATMMLHALGYSVVASSGNTAYADILTQIGAKDVIPRIDDITPKALHKPQWQAVIDPVGGDSVEEVLKHIQPFGTMALSGNTGGADFHSTVFPFILRGVKLIGIDSVYTPMSYRQYIWKRLATDLKPLHLHTVKKVVSFDELPKELDAMQQATHHGRIVIDMQAEM</sequence>
<organism evidence="2 3">
    <name type="scientific">Staphylococcus americanisciuri</name>
    <dbReference type="NCBI Taxonomy" id="2973940"/>
    <lineage>
        <taxon>Bacteria</taxon>
        <taxon>Bacillati</taxon>
        <taxon>Bacillota</taxon>
        <taxon>Bacilli</taxon>
        <taxon>Bacillales</taxon>
        <taxon>Staphylococcaceae</taxon>
        <taxon>Staphylococcus</taxon>
    </lineage>
</organism>
<proteinExistence type="predicted"/>
<gene>
    <name evidence="2" type="ORF">NXS11_04270</name>
</gene>
<dbReference type="InterPro" id="IPR013154">
    <property type="entry name" value="ADH-like_N"/>
</dbReference>
<dbReference type="PANTHER" id="PTHR43677:SF1">
    <property type="entry name" value="ACRYLYL-COA REDUCTASE ACUI-RELATED"/>
    <property type="match status" value="1"/>
</dbReference>
<dbReference type="Gene3D" id="3.40.50.720">
    <property type="entry name" value="NAD(P)-binding Rossmann-like Domain"/>
    <property type="match status" value="1"/>
</dbReference>
<dbReference type="Pfam" id="PF00107">
    <property type="entry name" value="ADH_zinc_N"/>
    <property type="match status" value="1"/>
</dbReference>
<dbReference type="SUPFAM" id="SSF50129">
    <property type="entry name" value="GroES-like"/>
    <property type="match status" value="1"/>
</dbReference>
<dbReference type="InterPro" id="IPR011032">
    <property type="entry name" value="GroES-like_sf"/>
</dbReference>
<evidence type="ECO:0000313" key="2">
    <source>
        <dbReference type="EMBL" id="MCS4486106.1"/>
    </source>
</evidence>
<dbReference type="NCBIfam" id="TIGR02823">
    <property type="entry name" value="oxido_YhdH"/>
    <property type="match status" value="1"/>
</dbReference>